<organism evidence="2 4">
    <name type="scientific">Candidatus Opimibacter skivensis</name>
    <dbReference type="NCBI Taxonomy" id="2982028"/>
    <lineage>
        <taxon>Bacteria</taxon>
        <taxon>Pseudomonadati</taxon>
        <taxon>Bacteroidota</taxon>
        <taxon>Saprospiria</taxon>
        <taxon>Saprospirales</taxon>
        <taxon>Saprospiraceae</taxon>
        <taxon>Candidatus Opimibacter</taxon>
    </lineage>
</organism>
<reference evidence="2 4" key="1">
    <citation type="submission" date="2020-10" db="EMBL/GenBank/DDBJ databases">
        <title>Connecting structure to function with the recovery of over 1000 high-quality activated sludge metagenome-assembled genomes encoding full-length rRNA genes using long-read sequencing.</title>
        <authorList>
            <person name="Singleton C.M."/>
            <person name="Petriglieri F."/>
            <person name="Kristensen J.M."/>
            <person name="Kirkegaard R.H."/>
            <person name="Michaelsen T.Y."/>
            <person name="Andersen M.H."/>
            <person name="Karst S.M."/>
            <person name="Dueholm M.S."/>
            <person name="Nielsen P.H."/>
            <person name="Albertsen M."/>
        </authorList>
    </citation>
    <scope>NUCLEOTIDE SEQUENCE [LARGE SCALE GENOMIC DNA]</scope>
    <source>
        <strain evidence="2">Ribe_18-Q3-R11-54_MAXAC.273</strain>
    </source>
</reference>
<keyword evidence="1" id="KW-1133">Transmembrane helix</keyword>
<gene>
    <name evidence="2" type="ORF">IPP15_15275</name>
    <name evidence="3" type="ORF">IPP15_22910</name>
</gene>
<keyword evidence="1" id="KW-0812">Transmembrane</keyword>
<sequence length="130" mass="14957">MLRLINTGLLLSFLVCYLEWGHDNSSFVFQVEYLVFFQKDHSANTFTHPLIIIPFLGQLLILFTIFQKKPGRRLTWIGLILLGILVLVILLVGLLSLNYKIILSTVPFILFSMLFIVKRQAYSKTIGNLQ</sequence>
<accession>A0A9D7XTH7</accession>
<dbReference type="EMBL" id="JADKGY010000033">
    <property type="protein sequence ID" value="MBK9985172.1"/>
    <property type="molecule type" value="Genomic_DNA"/>
</dbReference>
<proteinExistence type="predicted"/>
<evidence type="ECO:0000313" key="2">
    <source>
        <dbReference type="EMBL" id="MBK9983713.1"/>
    </source>
</evidence>
<evidence type="ECO:0000313" key="3">
    <source>
        <dbReference type="EMBL" id="MBK9985172.1"/>
    </source>
</evidence>
<dbReference type="EMBL" id="JADKGY010000024">
    <property type="protein sequence ID" value="MBK9983713.1"/>
    <property type="molecule type" value="Genomic_DNA"/>
</dbReference>
<keyword evidence="1" id="KW-0472">Membrane</keyword>
<dbReference type="Proteomes" id="UP000808337">
    <property type="component" value="Unassembled WGS sequence"/>
</dbReference>
<comment type="caution">
    <text evidence="2">The sequence shown here is derived from an EMBL/GenBank/DDBJ whole genome shotgun (WGS) entry which is preliminary data.</text>
</comment>
<dbReference type="AlphaFoldDB" id="A0A9D7XTH7"/>
<feature type="transmembrane region" description="Helical" evidence="1">
    <location>
        <begin position="45"/>
        <end position="66"/>
    </location>
</feature>
<feature type="transmembrane region" description="Helical" evidence="1">
    <location>
        <begin position="101"/>
        <end position="117"/>
    </location>
</feature>
<evidence type="ECO:0000313" key="4">
    <source>
        <dbReference type="Proteomes" id="UP000808337"/>
    </source>
</evidence>
<evidence type="ECO:0000256" key="1">
    <source>
        <dbReference type="SAM" id="Phobius"/>
    </source>
</evidence>
<name>A0A9D7XTH7_9BACT</name>
<protein>
    <submittedName>
        <fullName evidence="2">Uncharacterized protein</fullName>
    </submittedName>
</protein>
<feature type="transmembrane region" description="Helical" evidence="1">
    <location>
        <begin position="73"/>
        <end position="95"/>
    </location>
</feature>